<dbReference type="AlphaFoldDB" id="A0A089NXD7"/>
<reference evidence="2 3" key="1">
    <citation type="journal article" date="2014" name="PLoS ONE">
        <title>Genome Information of Methylobacterium oryzae, a Plant-Probiotic Methylotroph in the Phyllosphere.</title>
        <authorList>
            <person name="Kwak M.J."/>
            <person name="Jeong H."/>
            <person name="Madhaiyan M."/>
            <person name="Lee Y."/>
            <person name="Sa T.M."/>
            <person name="Oh T.K."/>
            <person name="Kim J.F."/>
        </authorList>
    </citation>
    <scope>NUCLEOTIDE SEQUENCE [LARGE SCALE GENOMIC DNA]</scope>
    <source>
        <strain evidence="2 3">CBMB20</strain>
    </source>
</reference>
<sequence>MGPSGRSRRVDEWPDLSRFTATGASSCHRSGASGPLVQEIVS</sequence>
<evidence type="ECO:0000313" key="2">
    <source>
        <dbReference type="EMBL" id="AIQ92042.1"/>
    </source>
</evidence>
<gene>
    <name evidence="2" type="ORF">MOC_4287</name>
</gene>
<proteinExistence type="predicted"/>
<protein>
    <submittedName>
        <fullName evidence="2">Protein of unassigned function</fullName>
    </submittedName>
</protein>
<dbReference type="EMBL" id="CP003811">
    <property type="protein sequence ID" value="AIQ92042.1"/>
    <property type="molecule type" value="Genomic_DNA"/>
</dbReference>
<dbReference type="Proteomes" id="UP000029492">
    <property type="component" value="Chromosome"/>
</dbReference>
<dbReference type="HOGENOM" id="CLU_3253976_0_0_5"/>
<dbReference type="KEGG" id="mor:MOC_4287"/>
<organism evidence="2 3">
    <name type="scientific">Methylobacterium oryzae CBMB20</name>
    <dbReference type="NCBI Taxonomy" id="693986"/>
    <lineage>
        <taxon>Bacteria</taxon>
        <taxon>Pseudomonadati</taxon>
        <taxon>Pseudomonadota</taxon>
        <taxon>Alphaproteobacteria</taxon>
        <taxon>Hyphomicrobiales</taxon>
        <taxon>Methylobacteriaceae</taxon>
        <taxon>Methylobacterium</taxon>
    </lineage>
</organism>
<keyword evidence="3" id="KW-1185">Reference proteome</keyword>
<accession>A0A089NXD7</accession>
<feature type="region of interest" description="Disordered" evidence="1">
    <location>
        <begin position="22"/>
        <end position="42"/>
    </location>
</feature>
<name>A0A089NXD7_9HYPH</name>
<evidence type="ECO:0000256" key="1">
    <source>
        <dbReference type="SAM" id="MobiDB-lite"/>
    </source>
</evidence>
<evidence type="ECO:0000313" key="3">
    <source>
        <dbReference type="Proteomes" id="UP000029492"/>
    </source>
</evidence>